<comment type="caution">
    <text evidence="1">The sequence shown here is derived from an EMBL/GenBank/DDBJ whole genome shotgun (WGS) entry which is preliminary data.</text>
</comment>
<gene>
    <name evidence="1" type="ORF">K0U00_27310</name>
</gene>
<proteinExistence type="predicted"/>
<dbReference type="InterPro" id="IPR039476">
    <property type="entry name" value="P2CMN_synthase_LarB"/>
</dbReference>
<accession>A0ABS7C9Y4</accession>
<organism evidence="1 2">
    <name type="scientific">Paenibacillus sepulcri</name>
    <dbReference type="NCBI Taxonomy" id="359917"/>
    <lineage>
        <taxon>Bacteria</taxon>
        <taxon>Bacillati</taxon>
        <taxon>Bacillota</taxon>
        <taxon>Bacilli</taxon>
        <taxon>Bacillales</taxon>
        <taxon>Paenibacillaceae</taxon>
        <taxon>Paenibacillus</taxon>
    </lineage>
</organism>
<reference evidence="1 2" key="1">
    <citation type="submission" date="2021-07" db="EMBL/GenBank/DDBJ databases">
        <title>Paenibacillus radiodurans sp. nov., isolated from the southeastern edge of Tengger Desert.</title>
        <authorList>
            <person name="Zhang G."/>
        </authorList>
    </citation>
    <scope>NUCLEOTIDE SEQUENCE [LARGE SCALE GENOMIC DNA]</scope>
    <source>
        <strain evidence="1 2">CCM 7311</strain>
    </source>
</reference>
<protein>
    <submittedName>
        <fullName evidence="1">1-(5-phosphoribosyl)-5-amino-4-imidazole-carboxylate carboxylase</fullName>
    </submittedName>
</protein>
<keyword evidence="2" id="KW-1185">Reference proteome</keyword>
<name>A0ABS7C9Y4_9BACL</name>
<dbReference type="PANTHER" id="PTHR43064">
    <property type="entry name" value="PHOSPHORIBOSYLAMINOIMIDAZOLE CARBOXYLASE-RELATED"/>
    <property type="match status" value="1"/>
</dbReference>
<evidence type="ECO:0000313" key="2">
    <source>
        <dbReference type="Proteomes" id="UP001519887"/>
    </source>
</evidence>
<dbReference type="EMBL" id="JAHZIK010000953">
    <property type="protein sequence ID" value="MBW7457755.1"/>
    <property type="molecule type" value="Genomic_DNA"/>
</dbReference>
<sequence>MDSKNQFEDLGFSKVDYAREERTGFPEVIFGKGKTVDQVRQIVERLMNAHGKALVTLATEEMALAVQEDFPEAVYNPTSRLITLGEPSVRFAGKVLVLCAGTSDLPV</sequence>
<dbReference type="Proteomes" id="UP001519887">
    <property type="component" value="Unassembled WGS sequence"/>
</dbReference>
<dbReference type="PANTHER" id="PTHR43064:SF1">
    <property type="entry name" value="SLL1489 PROTEIN"/>
    <property type="match status" value="1"/>
</dbReference>
<feature type="non-terminal residue" evidence="1">
    <location>
        <position position="107"/>
    </location>
</feature>
<evidence type="ECO:0000313" key="1">
    <source>
        <dbReference type="EMBL" id="MBW7457755.1"/>
    </source>
</evidence>